<accession>A0ABD1ZLZ8</accession>
<organism evidence="1 2">
    <name type="scientific">Riccia fluitans</name>
    <dbReference type="NCBI Taxonomy" id="41844"/>
    <lineage>
        <taxon>Eukaryota</taxon>
        <taxon>Viridiplantae</taxon>
        <taxon>Streptophyta</taxon>
        <taxon>Embryophyta</taxon>
        <taxon>Marchantiophyta</taxon>
        <taxon>Marchantiopsida</taxon>
        <taxon>Marchantiidae</taxon>
        <taxon>Marchantiales</taxon>
        <taxon>Ricciaceae</taxon>
        <taxon>Riccia</taxon>
    </lineage>
</organism>
<comment type="caution">
    <text evidence="1">The sequence shown here is derived from an EMBL/GenBank/DDBJ whole genome shotgun (WGS) entry which is preliminary data.</text>
</comment>
<dbReference type="AlphaFoldDB" id="A0ABD1ZLZ8"/>
<evidence type="ECO:0000313" key="1">
    <source>
        <dbReference type="EMBL" id="KAL2651711.1"/>
    </source>
</evidence>
<proteinExistence type="predicted"/>
<dbReference type="EMBL" id="JBHFFA010000001">
    <property type="protein sequence ID" value="KAL2651711.1"/>
    <property type="molecule type" value="Genomic_DNA"/>
</dbReference>
<reference evidence="1 2" key="1">
    <citation type="submission" date="2024-09" db="EMBL/GenBank/DDBJ databases">
        <title>Chromosome-scale assembly of Riccia fluitans.</title>
        <authorList>
            <person name="Paukszto L."/>
            <person name="Sawicki J."/>
            <person name="Karawczyk K."/>
            <person name="Piernik-Szablinska J."/>
            <person name="Szczecinska M."/>
            <person name="Mazdziarz M."/>
        </authorList>
    </citation>
    <scope>NUCLEOTIDE SEQUENCE [LARGE SCALE GENOMIC DNA]</scope>
    <source>
        <strain evidence="1">Rf_01</strain>
        <tissue evidence="1">Aerial parts of the thallus</tissue>
    </source>
</reference>
<evidence type="ECO:0000313" key="2">
    <source>
        <dbReference type="Proteomes" id="UP001605036"/>
    </source>
</evidence>
<protein>
    <submittedName>
        <fullName evidence="1">Uncharacterized protein</fullName>
    </submittedName>
</protein>
<sequence>MGILKNALAEVEAAACRYTPEWFALWKENRDVLLSWIYSMEKTYSLPALTLPASREILIIENNHHLIEADGSVIAPLSGSEDTELSEDRRCLNVLRGPENEAGSLLVCPPSHTNSDLQETDLCGIRASPALGAYMSKQGELGVESLSLNIVLTRAHMRNSLFVPISRSCQSLELPSPTDRRAHTSSTSTCGFIRQEIARTINFNSPYSMDDVDFAPPNLAAPQLDVADRLPPSRHR</sequence>
<keyword evidence="2" id="KW-1185">Reference proteome</keyword>
<dbReference type="Proteomes" id="UP001605036">
    <property type="component" value="Unassembled WGS sequence"/>
</dbReference>
<gene>
    <name evidence="1" type="ORF">R1flu_019839</name>
</gene>
<name>A0ABD1ZLZ8_9MARC</name>